<name>A0A5N5WJX8_9EURO</name>
<keyword evidence="5" id="KW-1185">Reference proteome</keyword>
<accession>A0A5N5WJX8</accession>
<evidence type="ECO:0000256" key="1">
    <source>
        <dbReference type="ARBA" id="ARBA00038215"/>
    </source>
</evidence>
<dbReference type="EMBL" id="ML732370">
    <property type="protein sequence ID" value="KAB8068851.1"/>
    <property type="molecule type" value="Genomic_DNA"/>
</dbReference>
<dbReference type="Pfam" id="PF00144">
    <property type="entry name" value="Beta-lactamase"/>
    <property type="match status" value="1"/>
</dbReference>
<dbReference type="InterPro" id="IPR001466">
    <property type="entry name" value="Beta-lactam-related"/>
</dbReference>
<dbReference type="PANTHER" id="PTHR46825:SF14">
    <property type="entry name" value="BETA-LACTAMASE-RELATED DOMAIN-CONTAINING PROTEIN"/>
    <property type="match status" value="1"/>
</dbReference>
<gene>
    <name evidence="4" type="ORF">BDV29DRAFT_162010</name>
</gene>
<dbReference type="SUPFAM" id="SSF56601">
    <property type="entry name" value="beta-lactamase/transpeptidase-like"/>
    <property type="match status" value="1"/>
</dbReference>
<dbReference type="InterPro" id="IPR012338">
    <property type="entry name" value="Beta-lactam/transpept-like"/>
</dbReference>
<dbReference type="InterPro" id="IPR021860">
    <property type="entry name" value="Peptidase_S12_Pab87-rel_C"/>
</dbReference>
<protein>
    <submittedName>
        <fullName evidence="4">Beta-lactamase/transpeptidase-like protein</fullName>
    </submittedName>
</protein>
<dbReference type="InterPro" id="IPR050491">
    <property type="entry name" value="AmpC-like"/>
</dbReference>
<dbReference type="Gene3D" id="3.40.710.10">
    <property type="entry name" value="DD-peptidase/beta-lactamase superfamily"/>
    <property type="match status" value="1"/>
</dbReference>
<feature type="domain" description="Peptidase S12 Pab87-related C-terminal" evidence="3">
    <location>
        <begin position="425"/>
        <end position="526"/>
    </location>
</feature>
<proteinExistence type="inferred from homology"/>
<comment type="similarity">
    <text evidence="1">Belongs to the peptidase S12 family.</text>
</comment>
<feature type="domain" description="Beta-lactamase-related" evidence="2">
    <location>
        <begin position="15"/>
        <end position="367"/>
    </location>
</feature>
<evidence type="ECO:0000313" key="4">
    <source>
        <dbReference type="EMBL" id="KAB8068851.1"/>
    </source>
</evidence>
<sequence>MAAKDSIVSRLKDVERILPTLQKICGVPGVSLRVAYKEEIIFTANIGHRDLQLSTEPNSDTVYPVGILTKTFTAAAIGILVYEGQLKWDTLVRDVLPQFRSLDITVSHKLTVLDLLCHRGGLARSNHWWQGAGGVLLQEKSRTIPFYSTLEPVGSFRASWAYSNWGYAILGEIIERASGMSYGDFLAEKVFKPLHLDRTTTADPVANAGPNVAKPYAALDDGSLCPLPQPPVHGDSIMVPAMGISSSINDLLKYSVGLLQAHRVESNGGNIDDIILHNATTHLAGHIFTAKTMTEKSYACGYYRNQLPGTVMGMGWNSLYVKKMPVLTPRDHCGPLICHGGSLPGYHSALALLPQIDVAIVVCTNSIGLGDASGWISMALIEALIDTPSPNDIIRYATEAAVGHANSVPTLIKELEEARTVSGHRDLSQYIGRYTDAERDWVIDVRAKEPGQLEVLFQGLESQAWPLNHYEADTFLWLTPRDTQARRARMTTYPQGDVFKLIFMGSNDSIDRVCWPQEPSLPMEKQCFMRETAK</sequence>
<reference evidence="4 5" key="1">
    <citation type="submission" date="2019-04" db="EMBL/GenBank/DDBJ databases">
        <title>Friends and foes A comparative genomics study of 23 Aspergillus species from section Flavi.</title>
        <authorList>
            <consortium name="DOE Joint Genome Institute"/>
            <person name="Kjaerbolling I."/>
            <person name="Vesth T."/>
            <person name="Frisvad J.C."/>
            <person name="Nybo J.L."/>
            <person name="Theobald S."/>
            <person name="Kildgaard S."/>
            <person name="Isbrandt T."/>
            <person name="Kuo A."/>
            <person name="Sato A."/>
            <person name="Lyhne E.K."/>
            <person name="Kogle M.E."/>
            <person name="Wiebenga A."/>
            <person name="Kun R.S."/>
            <person name="Lubbers R.J."/>
            <person name="Makela M.R."/>
            <person name="Barry K."/>
            <person name="Chovatia M."/>
            <person name="Clum A."/>
            <person name="Daum C."/>
            <person name="Haridas S."/>
            <person name="He G."/>
            <person name="LaButti K."/>
            <person name="Lipzen A."/>
            <person name="Mondo S."/>
            <person name="Riley R."/>
            <person name="Salamov A."/>
            <person name="Simmons B.A."/>
            <person name="Magnuson J.K."/>
            <person name="Henrissat B."/>
            <person name="Mortensen U.H."/>
            <person name="Larsen T.O."/>
            <person name="Devries R.P."/>
            <person name="Grigoriev I.V."/>
            <person name="Machida M."/>
            <person name="Baker S.E."/>
            <person name="Andersen M.R."/>
        </authorList>
    </citation>
    <scope>NUCLEOTIDE SEQUENCE [LARGE SCALE GENOMIC DNA]</scope>
    <source>
        <strain evidence="4 5">CBS 151.66</strain>
    </source>
</reference>
<dbReference type="Proteomes" id="UP000326565">
    <property type="component" value="Unassembled WGS sequence"/>
</dbReference>
<evidence type="ECO:0000313" key="5">
    <source>
        <dbReference type="Proteomes" id="UP000326565"/>
    </source>
</evidence>
<evidence type="ECO:0000259" key="2">
    <source>
        <dbReference type="Pfam" id="PF00144"/>
    </source>
</evidence>
<dbReference type="OrthoDB" id="5946976at2759"/>
<evidence type="ECO:0000259" key="3">
    <source>
        <dbReference type="Pfam" id="PF11954"/>
    </source>
</evidence>
<dbReference type="Pfam" id="PF11954">
    <property type="entry name" value="DUF3471"/>
    <property type="match status" value="1"/>
</dbReference>
<organism evidence="4 5">
    <name type="scientific">Aspergillus leporis</name>
    <dbReference type="NCBI Taxonomy" id="41062"/>
    <lineage>
        <taxon>Eukaryota</taxon>
        <taxon>Fungi</taxon>
        <taxon>Dikarya</taxon>
        <taxon>Ascomycota</taxon>
        <taxon>Pezizomycotina</taxon>
        <taxon>Eurotiomycetes</taxon>
        <taxon>Eurotiomycetidae</taxon>
        <taxon>Eurotiales</taxon>
        <taxon>Aspergillaceae</taxon>
        <taxon>Aspergillus</taxon>
        <taxon>Aspergillus subgen. Circumdati</taxon>
    </lineage>
</organism>
<dbReference type="PANTHER" id="PTHR46825">
    <property type="entry name" value="D-ALANYL-D-ALANINE-CARBOXYPEPTIDASE/ENDOPEPTIDASE AMPH"/>
    <property type="match status" value="1"/>
</dbReference>
<dbReference type="AlphaFoldDB" id="A0A5N5WJX8"/>